<comment type="subcellular location">
    <subcellularLocation>
        <location evidence="1">Periplasm</location>
    </subcellularLocation>
</comment>
<evidence type="ECO:0000259" key="3">
    <source>
        <dbReference type="Pfam" id="PF04349"/>
    </source>
</evidence>
<dbReference type="GO" id="GO:0051274">
    <property type="term" value="P:beta-glucan biosynthetic process"/>
    <property type="evidence" value="ECO:0007669"/>
    <property type="project" value="TreeGrafter"/>
</dbReference>
<feature type="signal peptide" evidence="2">
    <location>
        <begin position="1"/>
        <end position="25"/>
    </location>
</feature>
<accession>A0A518AJH6</accession>
<dbReference type="GO" id="GO:0030288">
    <property type="term" value="C:outer membrane-bounded periplasmic space"/>
    <property type="evidence" value="ECO:0007669"/>
    <property type="project" value="TreeGrafter"/>
</dbReference>
<protein>
    <submittedName>
        <fullName evidence="4">Glucans biosynthesis protein G</fullName>
    </submittedName>
</protein>
<gene>
    <name evidence="4" type="primary">mdoG</name>
    <name evidence="4" type="ORF">Pan181_10590</name>
</gene>
<dbReference type="Proteomes" id="UP000315750">
    <property type="component" value="Chromosome"/>
</dbReference>
<name>A0A518AJH6_9BACT</name>
<feature type="chain" id="PRO_5021834258" evidence="2">
    <location>
        <begin position="26"/>
        <end position="414"/>
    </location>
</feature>
<sequence precursor="true">MLGSLPTLVIATAVVTAVATAPANSAEFGMADVERMAEKMAATKHVPPARVGDAFLDLNYDTFRLIAQRNENAMWRDQSLDTWMEFFPAGFLYEYPVKIHVVEDDQVQDVAFGDQWFQFRGESAPLAKADGGGFAGLRLLTQLPGNEHKTEYLSFLGASYFRGIGSQQWYGSSARGLAVDIGLGTPEEFPRFIEFWIEKPAAKRQDNSVRMWALLDSPGVVGAYEFTIHPGEETRLQVTAKVWQRHGLQKLALAPITSMFMWNEQSHPTGDTRPEVHDADTLVVHRNQGDWVTRPLTRPEKPHVESWKVDQLLGFGLLQTERDFDKYRDEEAHYHLRPNVWVEPGKGDVWRDGRVELLELDAKHEGVDNIGAYYVVDPKKHSPEQPIEFEYELTFGTKLPAGFAPREAKVAAHK</sequence>
<dbReference type="KEGG" id="amuc:Pan181_10590"/>
<dbReference type="InterPro" id="IPR014438">
    <property type="entry name" value="Glucan_biosyn_MdoG/MdoD"/>
</dbReference>
<dbReference type="Gene3D" id="2.70.98.10">
    <property type="match status" value="1"/>
</dbReference>
<evidence type="ECO:0000313" key="5">
    <source>
        <dbReference type="Proteomes" id="UP000315750"/>
    </source>
</evidence>
<proteinExistence type="predicted"/>
<dbReference type="OrthoDB" id="335750at2"/>
<reference evidence="4 5" key="1">
    <citation type="submission" date="2019-02" db="EMBL/GenBank/DDBJ databases">
        <title>Deep-cultivation of Planctomycetes and their phenomic and genomic characterization uncovers novel biology.</title>
        <authorList>
            <person name="Wiegand S."/>
            <person name="Jogler M."/>
            <person name="Boedeker C."/>
            <person name="Pinto D."/>
            <person name="Vollmers J."/>
            <person name="Rivas-Marin E."/>
            <person name="Kohn T."/>
            <person name="Peeters S.H."/>
            <person name="Heuer A."/>
            <person name="Rast P."/>
            <person name="Oberbeckmann S."/>
            <person name="Bunk B."/>
            <person name="Jeske O."/>
            <person name="Meyerdierks A."/>
            <person name="Storesund J.E."/>
            <person name="Kallscheuer N."/>
            <person name="Luecker S."/>
            <person name="Lage O.M."/>
            <person name="Pohl T."/>
            <person name="Merkel B.J."/>
            <person name="Hornburger P."/>
            <person name="Mueller R.-W."/>
            <person name="Bruemmer F."/>
            <person name="Labrenz M."/>
            <person name="Spormann A.M."/>
            <person name="Op den Camp H."/>
            <person name="Overmann J."/>
            <person name="Amann R."/>
            <person name="Jetten M.S.M."/>
            <person name="Mascher T."/>
            <person name="Medema M.H."/>
            <person name="Devos D.P."/>
            <person name="Kaster A.-K."/>
            <person name="Ovreas L."/>
            <person name="Rohde M."/>
            <person name="Galperin M.Y."/>
            <person name="Jogler C."/>
        </authorList>
    </citation>
    <scope>NUCLEOTIDE SEQUENCE [LARGE SCALE GENOMIC DNA]</scope>
    <source>
        <strain evidence="4 5">Pan181</strain>
    </source>
</reference>
<dbReference type="Pfam" id="PF04349">
    <property type="entry name" value="MdoG"/>
    <property type="match status" value="1"/>
</dbReference>
<keyword evidence="2" id="KW-0732">Signal</keyword>
<dbReference type="RefSeq" id="WP_145245807.1">
    <property type="nucleotide sequence ID" value="NZ_CP036278.1"/>
</dbReference>
<feature type="domain" description="Glucan biosynthesis periplasmic MdoG C-terminal" evidence="3">
    <location>
        <begin position="28"/>
        <end position="410"/>
    </location>
</feature>
<dbReference type="GO" id="GO:0003824">
    <property type="term" value="F:catalytic activity"/>
    <property type="evidence" value="ECO:0007669"/>
    <property type="project" value="InterPro"/>
</dbReference>
<dbReference type="InterPro" id="IPR007444">
    <property type="entry name" value="Glucan_biosyn_MdoG_C"/>
</dbReference>
<dbReference type="PANTHER" id="PTHR30504">
    <property type="entry name" value="GLUCANS BIOSYNTHESIS PROTEIN"/>
    <property type="match status" value="1"/>
</dbReference>
<dbReference type="EMBL" id="CP036278">
    <property type="protein sequence ID" value="QDU54875.1"/>
    <property type="molecule type" value="Genomic_DNA"/>
</dbReference>
<dbReference type="InterPro" id="IPR011013">
    <property type="entry name" value="Gal_mutarotase_sf_dom"/>
</dbReference>
<dbReference type="GO" id="GO:0030246">
    <property type="term" value="F:carbohydrate binding"/>
    <property type="evidence" value="ECO:0007669"/>
    <property type="project" value="InterPro"/>
</dbReference>
<keyword evidence="5" id="KW-1185">Reference proteome</keyword>
<dbReference type="AlphaFoldDB" id="A0A518AJH6"/>
<evidence type="ECO:0000256" key="2">
    <source>
        <dbReference type="SAM" id="SignalP"/>
    </source>
</evidence>
<dbReference type="PANTHER" id="PTHR30504:SF2">
    <property type="entry name" value="GLUCANS BIOSYNTHESIS PROTEIN G"/>
    <property type="match status" value="1"/>
</dbReference>
<dbReference type="InterPro" id="IPR014718">
    <property type="entry name" value="GH-type_carb-bd"/>
</dbReference>
<evidence type="ECO:0000256" key="1">
    <source>
        <dbReference type="ARBA" id="ARBA00004418"/>
    </source>
</evidence>
<evidence type="ECO:0000313" key="4">
    <source>
        <dbReference type="EMBL" id="QDU54875.1"/>
    </source>
</evidence>
<organism evidence="4 5">
    <name type="scientific">Aeoliella mucimassa</name>
    <dbReference type="NCBI Taxonomy" id="2527972"/>
    <lineage>
        <taxon>Bacteria</taxon>
        <taxon>Pseudomonadati</taxon>
        <taxon>Planctomycetota</taxon>
        <taxon>Planctomycetia</taxon>
        <taxon>Pirellulales</taxon>
        <taxon>Lacipirellulaceae</taxon>
        <taxon>Aeoliella</taxon>
    </lineage>
</organism>
<dbReference type="SUPFAM" id="SSF74650">
    <property type="entry name" value="Galactose mutarotase-like"/>
    <property type="match status" value="1"/>
</dbReference>